<gene>
    <name evidence="2" type="ordered locus">MTR_4g097660</name>
</gene>
<dbReference type="Proteomes" id="UP000002051">
    <property type="component" value="Chromosome 4"/>
</dbReference>
<proteinExistence type="predicted"/>
<dbReference type="AlphaFoldDB" id="G7JF96"/>
<keyword evidence="4" id="KW-1185">Reference proteome</keyword>
<dbReference type="EnsemblPlants" id="AES90765">
    <property type="protein sequence ID" value="AES90765"/>
    <property type="gene ID" value="MTR_4g097660"/>
</dbReference>
<dbReference type="EMBL" id="CM001220">
    <property type="protein sequence ID" value="AES90765.1"/>
    <property type="molecule type" value="Genomic_DNA"/>
</dbReference>
<reference evidence="2 4" key="2">
    <citation type="journal article" date="2014" name="BMC Genomics">
        <title>An improved genome release (version Mt4.0) for the model legume Medicago truncatula.</title>
        <authorList>
            <person name="Tang H."/>
            <person name="Krishnakumar V."/>
            <person name="Bidwell S."/>
            <person name="Rosen B."/>
            <person name="Chan A."/>
            <person name="Zhou S."/>
            <person name="Gentzbittel L."/>
            <person name="Childs K.L."/>
            <person name="Yandell M."/>
            <person name="Gundlach H."/>
            <person name="Mayer K.F."/>
            <person name="Schwartz D.C."/>
            <person name="Town C.D."/>
        </authorList>
    </citation>
    <scope>GENOME REANNOTATION</scope>
    <source>
        <strain evidence="3 4">cv. Jemalong A17</strain>
    </source>
</reference>
<feature type="compositionally biased region" description="Low complexity" evidence="1">
    <location>
        <begin position="48"/>
        <end position="58"/>
    </location>
</feature>
<organism evidence="2 4">
    <name type="scientific">Medicago truncatula</name>
    <name type="common">Barrel medic</name>
    <name type="synonym">Medicago tribuloides</name>
    <dbReference type="NCBI Taxonomy" id="3880"/>
    <lineage>
        <taxon>Eukaryota</taxon>
        <taxon>Viridiplantae</taxon>
        <taxon>Streptophyta</taxon>
        <taxon>Embryophyta</taxon>
        <taxon>Tracheophyta</taxon>
        <taxon>Spermatophyta</taxon>
        <taxon>Magnoliopsida</taxon>
        <taxon>eudicotyledons</taxon>
        <taxon>Gunneridae</taxon>
        <taxon>Pentapetalae</taxon>
        <taxon>rosids</taxon>
        <taxon>fabids</taxon>
        <taxon>Fabales</taxon>
        <taxon>Fabaceae</taxon>
        <taxon>Papilionoideae</taxon>
        <taxon>50 kb inversion clade</taxon>
        <taxon>NPAAA clade</taxon>
        <taxon>Hologalegina</taxon>
        <taxon>IRL clade</taxon>
        <taxon>Trifolieae</taxon>
        <taxon>Medicago</taxon>
    </lineage>
</organism>
<evidence type="ECO:0000256" key="1">
    <source>
        <dbReference type="SAM" id="MobiDB-lite"/>
    </source>
</evidence>
<evidence type="ECO:0000313" key="4">
    <source>
        <dbReference type="Proteomes" id="UP000002051"/>
    </source>
</evidence>
<dbReference type="HOGENOM" id="CLU_1799340_0_0_1"/>
<feature type="region of interest" description="Disordered" evidence="1">
    <location>
        <begin position="48"/>
        <end position="71"/>
    </location>
</feature>
<reference evidence="2 4" key="1">
    <citation type="journal article" date="2011" name="Nature">
        <title>The Medicago genome provides insight into the evolution of rhizobial symbioses.</title>
        <authorList>
            <person name="Young N.D."/>
            <person name="Debelle F."/>
            <person name="Oldroyd G.E."/>
            <person name="Geurts R."/>
            <person name="Cannon S.B."/>
            <person name="Udvardi M.K."/>
            <person name="Benedito V.A."/>
            <person name="Mayer K.F."/>
            <person name="Gouzy J."/>
            <person name="Schoof H."/>
            <person name="Van de Peer Y."/>
            <person name="Proost S."/>
            <person name="Cook D.R."/>
            <person name="Meyers B.C."/>
            <person name="Spannagl M."/>
            <person name="Cheung F."/>
            <person name="De Mita S."/>
            <person name="Krishnakumar V."/>
            <person name="Gundlach H."/>
            <person name="Zhou S."/>
            <person name="Mudge J."/>
            <person name="Bharti A.K."/>
            <person name="Murray J.D."/>
            <person name="Naoumkina M.A."/>
            <person name="Rosen B."/>
            <person name="Silverstein K.A."/>
            <person name="Tang H."/>
            <person name="Rombauts S."/>
            <person name="Zhao P.X."/>
            <person name="Zhou P."/>
            <person name="Barbe V."/>
            <person name="Bardou P."/>
            <person name="Bechner M."/>
            <person name="Bellec A."/>
            <person name="Berger A."/>
            <person name="Berges H."/>
            <person name="Bidwell S."/>
            <person name="Bisseling T."/>
            <person name="Choisne N."/>
            <person name="Couloux A."/>
            <person name="Denny R."/>
            <person name="Deshpande S."/>
            <person name="Dai X."/>
            <person name="Doyle J.J."/>
            <person name="Dudez A.M."/>
            <person name="Farmer A.D."/>
            <person name="Fouteau S."/>
            <person name="Franken C."/>
            <person name="Gibelin C."/>
            <person name="Gish J."/>
            <person name="Goldstein S."/>
            <person name="Gonzalez A.J."/>
            <person name="Green P.J."/>
            <person name="Hallab A."/>
            <person name="Hartog M."/>
            <person name="Hua A."/>
            <person name="Humphray S.J."/>
            <person name="Jeong D.H."/>
            <person name="Jing Y."/>
            <person name="Jocker A."/>
            <person name="Kenton S.M."/>
            <person name="Kim D.J."/>
            <person name="Klee K."/>
            <person name="Lai H."/>
            <person name="Lang C."/>
            <person name="Lin S."/>
            <person name="Macmil S.L."/>
            <person name="Magdelenat G."/>
            <person name="Matthews L."/>
            <person name="McCorrison J."/>
            <person name="Monaghan E.L."/>
            <person name="Mun J.H."/>
            <person name="Najar F.Z."/>
            <person name="Nicholson C."/>
            <person name="Noirot C."/>
            <person name="O'Bleness M."/>
            <person name="Paule C.R."/>
            <person name="Poulain J."/>
            <person name="Prion F."/>
            <person name="Qin B."/>
            <person name="Qu C."/>
            <person name="Retzel E.F."/>
            <person name="Riddle C."/>
            <person name="Sallet E."/>
            <person name="Samain S."/>
            <person name="Samson N."/>
            <person name="Sanders I."/>
            <person name="Saurat O."/>
            <person name="Scarpelli C."/>
            <person name="Schiex T."/>
            <person name="Segurens B."/>
            <person name="Severin A.J."/>
            <person name="Sherrier D.J."/>
            <person name="Shi R."/>
            <person name="Sims S."/>
            <person name="Singer S.R."/>
            <person name="Sinharoy S."/>
            <person name="Sterck L."/>
            <person name="Viollet A."/>
            <person name="Wang B.B."/>
            <person name="Wang K."/>
            <person name="Wang M."/>
            <person name="Wang X."/>
            <person name="Warfsmann J."/>
            <person name="Weissenbach J."/>
            <person name="White D.D."/>
            <person name="White J.D."/>
            <person name="Wiley G.B."/>
            <person name="Wincker P."/>
            <person name="Xing Y."/>
            <person name="Yang L."/>
            <person name="Yao Z."/>
            <person name="Ying F."/>
            <person name="Zhai J."/>
            <person name="Zhou L."/>
            <person name="Zuber A."/>
            <person name="Denarie J."/>
            <person name="Dixon R.A."/>
            <person name="May G.D."/>
            <person name="Schwartz D.C."/>
            <person name="Rogers J."/>
            <person name="Quetier F."/>
            <person name="Town C.D."/>
            <person name="Roe B.A."/>
        </authorList>
    </citation>
    <scope>NUCLEOTIDE SEQUENCE [LARGE SCALE GENOMIC DNA]</scope>
    <source>
        <strain evidence="2">A17</strain>
        <strain evidence="3 4">cv. Jemalong A17</strain>
    </source>
</reference>
<reference evidence="3" key="3">
    <citation type="submission" date="2015-04" db="UniProtKB">
        <authorList>
            <consortium name="EnsemblPlants"/>
        </authorList>
    </citation>
    <scope>IDENTIFICATION</scope>
    <source>
        <strain evidence="3">cv. Jemalong A17</strain>
    </source>
</reference>
<dbReference type="STRING" id="3880.G7JF96"/>
<evidence type="ECO:0000313" key="2">
    <source>
        <dbReference type="EMBL" id="AES90765.1"/>
    </source>
</evidence>
<name>G7JF96_MEDTR</name>
<accession>G7JF96</accession>
<evidence type="ECO:0000313" key="3">
    <source>
        <dbReference type="EnsemblPlants" id="AES90765"/>
    </source>
</evidence>
<protein>
    <submittedName>
        <fullName evidence="2 3">Uncharacterized protein</fullName>
    </submittedName>
</protein>
<dbReference type="PaxDb" id="3880-AES90765"/>
<sequence>MTLTGSLMLIGRRLCFKHKIMIFWILENLFRTINNSYRESCELSSSVSASTPSATTVPTRRKNNNSVSDQQRCCQLDRGSEQDDGAMTTMRRSRLGYHAVDGLGRVDYAIENGGAFVVRHSEAYDVWLGNWFLLNSELEGVLGK</sequence>